<dbReference type="PANTHER" id="PTHR45772">
    <property type="entry name" value="CONSERVED COMPONENT OF ABC TRANSPORTER FOR NATURAL AMINO ACIDS-RELATED"/>
    <property type="match status" value="1"/>
</dbReference>
<evidence type="ECO:0000256" key="6">
    <source>
        <dbReference type="ARBA" id="ARBA00022741"/>
    </source>
</evidence>
<dbReference type="InterPro" id="IPR051120">
    <property type="entry name" value="ABC_AA/LPS_Transport"/>
</dbReference>
<keyword evidence="7 12" id="KW-0067">ATP-binding</keyword>
<dbReference type="InterPro" id="IPR003593">
    <property type="entry name" value="AAA+_ATPase"/>
</dbReference>
<dbReference type="SUPFAM" id="SSF52540">
    <property type="entry name" value="P-loop containing nucleoside triphosphate hydrolases"/>
    <property type="match status" value="1"/>
</dbReference>
<dbReference type="OrthoDB" id="9034298at2"/>
<comment type="caution">
    <text evidence="12">The sequence shown here is derived from an EMBL/GenBank/DDBJ whole genome shotgun (WGS) entry which is preliminary data.</text>
</comment>
<feature type="transmembrane region" description="Helical" evidence="10">
    <location>
        <begin position="103"/>
        <end position="124"/>
    </location>
</feature>
<protein>
    <submittedName>
        <fullName evidence="12">Amino acid/amide ABC transporter membrane protein 2 (HAAT family) /amino acid/amide ABC transporter ATP-binding protein 1 (HAAT family)</fullName>
    </submittedName>
</protein>
<feature type="transmembrane region" description="Helical" evidence="10">
    <location>
        <begin position="303"/>
        <end position="326"/>
    </location>
</feature>
<evidence type="ECO:0000256" key="7">
    <source>
        <dbReference type="ARBA" id="ARBA00022840"/>
    </source>
</evidence>
<sequence>MMVHRETPRGVWTDRNVRRPPWGGLILATVLTALPLLPLAHGEPSGAALALASQAAVLIVFALSYDLLLGQTGLLSFGHAMYYGIGALAAARAANAWALSAPWLPVVGGAGAALVAVPAGWLSVRRGGVTFAMVTLGLGELVATAASTVPEWFGGVGGVMIDRGAVPGWLDIDFGSTRTAYGLVVAVALASCMLIAWLLRTPLVRVANAVRDNPRRAAFVGVDPSRVRWAMTVIAAFFAGVAGALSVVTFEIATADNASVATCATALIAVVIGGTGTFAGPVLGAVVYVSIANGLASITRAWPMYVGLFFLFVVVLAPGGLVGAWLHRRMSPSLADSRRARCALPWFSGRRIGYALAVLGMLAGSIAVIQSVYAWRFDDTGADIISPRWHAVNGWGIAVAGVVLMAVSSFALRATVPRSSRRVAAGLRSTSASAAAMASAHASLAPMASTHASAAATGPAVSEVTAPVIVAGAAVSAQGQAAGTAKQAKPVYPVPAIRPGHVPSSPALDVTLDDVHVSYRATPVLRGVRLHVRAGEIHALIGPNGAGKSTVFNVLSGVTQVDRGTVLLEDRAIRRLAAHRIARLGVARGLQTPSLFAQLSVLDNVCCAMLCPRGAPLYRWLQPAAWRGLRKRALDWLQVVGMGDEASARAAQLSYARQRALELAMATASGARLLLLDEPTAGMSRAEAIEALALIRRMAAGRTVLLIEHDMDIVFDLADRISVLVDGVVIATGTPAQIRANPGVREAYLGPARAL</sequence>
<dbReference type="InterPro" id="IPR027417">
    <property type="entry name" value="P-loop_NTPase"/>
</dbReference>
<evidence type="ECO:0000259" key="11">
    <source>
        <dbReference type="PROSITE" id="PS50893"/>
    </source>
</evidence>
<keyword evidence="9 10" id="KW-0472">Membrane</keyword>
<proteinExistence type="predicted"/>
<feature type="transmembrane region" description="Helical" evidence="10">
    <location>
        <begin position="180"/>
        <end position="199"/>
    </location>
</feature>
<dbReference type="CDD" id="cd06581">
    <property type="entry name" value="TM_PBP1_LivM_like"/>
    <property type="match status" value="1"/>
</dbReference>
<evidence type="ECO:0000256" key="4">
    <source>
        <dbReference type="ARBA" id="ARBA00022519"/>
    </source>
</evidence>
<dbReference type="PANTHER" id="PTHR45772:SF9">
    <property type="entry name" value="CONSERVED COMPONENT OF ABC TRANSPORTER FOR NATURAL AMINO ACIDS"/>
    <property type="match status" value="1"/>
</dbReference>
<feature type="domain" description="ABC transporter" evidence="11">
    <location>
        <begin position="510"/>
        <end position="751"/>
    </location>
</feature>
<dbReference type="EMBL" id="PRDW01000001">
    <property type="protein sequence ID" value="PPB85230.1"/>
    <property type="molecule type" value="Genomic_DNA"/>
</dbReference>
<feature type="transmembrane region" description="Helical" evidence="10">
    <location>
        <begin position="229"/>
        <end position="253"/>
    </location>
</feature>
<keyword evidence="3" id="KW-1003">Cell membrane</keyword>
<feature type="transmembrane region" description="Helical" evidence="10">
    <location>
        <begin position="354"/>
        <end position="375"/>
    </location>
</feature>
<organism evidence="12 13">
    <name type="scientific">Mycetohabitans endofungorum</name>
    <dbReference type="NCBI Taxonomy" id="417203"/>
    <lineage>
        <taxon>Bacteria</taxon>
        <taxon>Pseudomonadati</taxon>
        <taxon>Pseudomonadota</taxon>
        <taxon>Betaproteobacteria</taxon>
        <taxon>Burkholderiales</taxon>
        <taxon>Burkholderiaceae</taxon>
        <taxon>Mycetohabitans</taxon>
    </lineage>
</organism>
<keyword evidence="8 10" id="KW-1133">Transmembrane helix</keyword>
<dbReference type="Proteomes" id="UP000243096">
    <property type="component" value="Unassembled WGS sequence"/>
</dbReference>
<evidence type="ECO:0000256" key="5">
    <source>
        <dbReference type="ARBA" id="ARBA00022692"/>
    </source>
</evidence>
<dbReference type="GO" id="GO:0005524">
    <property type="term" value="F:ATP binding"/>
    <property type="evidence" value="ECO:0007669"/>
    <property type="project" value="UniProtKB-KW"/>
</dbReference>
<dbReference type="SMART" id="SM00382">
    <property type="entry name" value="AAA"/>
    <property type="match status" value="1"/>
</dbReference>
<evidence type="ECO:0000256" key="3">
    <source>
        <dbReference type="ARBA" id="ARBA00022475"/>
    </source>
</evidence>
<dbReference type="PROSITE" id="PS50893">
    <property type="entry name" value="ABC_TRANSPORTER_2"/>
    <property type="match status" value="1"/>
</dbReference>
<keyword evidence="13" id="KW-1185">Reference proteome</keyword>
<dbReference type="Pfam" id="PF02653">
    <property type="entry name" value="BPD_transp_2"/>
    <property type="match status" value="1"/>
</dbReference>
<dbReference type="CDD" id="cd03219">
    <property type="entry name" value="ABC_Mj1267_LivG_branched"/>
    <property type="match status" value="1"/>
</dbReference>
<feature type="transmembrane region" description="Helical" evidence="10">
    <location>
        <begin position="21"/>
        <end position="40"/>
    </location>
</feature>
<comment type="subcellular location">
    <subcellularLocation>
        <location evidence="1">Cell membrane</location>
        <topology evidence="1">Multi-pass membrane protein</topology>
    </subcellularLocation>
</comment>
<dbReference type="Pfam" id="PF00005">
    <property type="entry name" value="ABC_tran"/>
    <property type="match status" value="1"/>
</dbReference>
<evidence type="ECO:0000313" key="13">
    <source>
        <dbReference type="Proteomes" id="UP000243096"/>
    </source>
</evidence>
<dbReference type="Gene3D" id="3.40.50.300">
    <property type="entry name" value="P-loop containing nucleotide triphosphate hydrolases"/>
    <property type="match status" value="1"/>
</dbReference>
<keyword evidence="5 10" id="KW-0812">Transmembrane</keyword>
<dbReference type="InterPro" id="IPR043428">
    <property type="entry name" value="LivM-like"/>
</dbReference>
<feature type="transmembrane region" description="Helical" evidence="10">
    <location>
        <begin position="80"/>
        <end position="97"/>
    </location>
</feature>
<dbReference type="GO" id="GO:0016887">
    <property type="term" value="F:ATP hydrolysis activity"/>
    <property type="evidence" value="ECO:0007669"/>
    <property type="project" value="InterPro"/>
</dbReference>
<keyword evidence="4" id="KW-0997">Cell inner membrane</keyword>
<gene>
    <name evidence="12" type="ORF">B0O95_101324</name>
</gene>
<feature type="transmembrane region" description="Helical" evidence="10">
    <location>
        <begin position="395"/>
        <end position="412"/>
    </location>
</feature>
<dbReference type="InterPro" id="IPR001851">
    <property type="entry name" value="ABC_transp_permease"/>
</dbReference>
<accession>A0A2P5KEV7</accession>
<evidence type="ECO:0000313" key="12">
    <source>
        <dbReference type="EMBL" id="PPB85230.1"/>
    </source>
</evidence>
<evidence type="ECO:0000256" key="10">
    <source>
        <dbReference type="SAM" id="Phobius"/>
    </source>
</evidence>
<keyword evidence="6" id="KW-0547">Nucleotide-binding</keyword>
<dbReference type="Pfam" id="PF12399">
    <property type="entry name" value="BCA_ABC_TP_C"/>
    <property type="match status" value="1"/>
</dbReference>
<evidence type="ECO:0000256" key="2">
    <source>
        <dbReference type="ARBA" id="ARBA00022448"/>
    </source>
</evidence>
<dbReference type="InterPro" id="IPR032823">
    <property type="entry name" value="BCA_ABC_TP_C"/>
</dbReference>
<feature type="transmembrane region" description="Helical" evidence="10">
    <location>
        <begin position="265"/>
        <end position="291"/>
    </location>
</feature>
<dbReference type="RefSeq" id="WP_104076287.1">
    <property type="nucleotide sequence ID" value="NZ_CP062178.1"/>
</dbReference>
<reference evidence="12 13" key="1">
    <citation type="submission" date="2018-01" db="EMBL/GenBank/DDBJ databases">
        <title>Genomic Encyclopedia of Type Strains, Phase III (KMG-III): the genomes of soil and plant-associated and newly described type strains.</title>
        <authorList>
            <person name="Whitman W."/>
        </authorList>
    </citation>
    <scope>NUCLEOTIDE SEQUENCE [LARGE SCALE GENOMIC DNA]</scope>
    <source>
        <strain evidence="12 13">HKI456</strain>
    </source>
</reference>
<name>A0A2P5KEV7_9BURK</name>
<evidence type="ECO:0000256" key="1">
    <source>
        <dbReference type="ARBA" id="ARBA00004651"/>
    </source>
</evidence>
<dbReference type="AlphaFoldDB" id="A0A2P5KEV7"/>
<keyword evidence="2" id="KW-0813">Transport</keyword>
<dbReference type="GO" id="GO:0005886">
    <property type="term" value="C:plasma membrane"/>
    <property type="evidence" value="ECO:0007669"/>
    <property type="project" value="UniProtKB-SubCell"/>
</dbReference>
<feature type="transmembrane region" description="Helical" evidence="10">
    <location>
        <begin position="46"/>
        <end position="68"/>
    </location>
</feature>
<evidence type="ECO:0000256" key="9">
    <source>
        <dbReference type="ARBA" id="ARBA00023136"/>
    </source>
</evidence>
<dbReference type="GO" id="GO:0015658">
    <property type="term" value="F:branched-chain amino acid transmembrane transporter activity"/>
    <property type="evidence" value="ECO:0007669"/>
    <property type="project" value="InterPro"/>
</dbReference>
<evidence type="ECO:0000256" key="8">
    <source>
        <dbReference type="ARBA" id="ARBA00022989"/>
    </source>
</evidence>
<dbReference type="InterPro" id="IPR003439">
    <property type="entry name" value="ABC_transporter-like_ATP-bd"/>
</dbReference>